<dbReference type="Proteomes" id="UP000032487">
    <property type="component" value="Unassembled WGS sequence"/>
</dbReference>
<evidence type="ECO:0000313" key="1">
    <source>
        <dbReference type="EMBL" id="KJH83542.1"/>
    </source>
</evidence>
<accession>A0A0D9AS04</accession>
<proteinExistence type="predicted"/>
<dbReference type="AlphaFoldDB" id="A0A0D9AS04"/>
<protein>
    <submittedName>
        <fullName evidence="1">Uncharacterized protein</fullName>
    </submittedName>
</protein>
<reference evidence="1 2" key="1">
    <citation type="submission" date="2015-02" db="EMBL/GenBank/DDBJ databases">
        <title>Draft genome sequence of Pseudomonas stutzeri NT0128 isolated from wheat (Triticum turgidum) rhizosphere.</title>
        <authorList>
            <person name="Tovi N."/>
            <person name="Frenk S."/>
            <person name="Hadar Y."/>
            <person name="Minz D."/>
        </authorList>
    </citation>
    <scope>NUCLEOTIDE SEQUENCE [LARGE SCALE GENOMIC DNA]</scope>
    <source>
        <strain evidence="1 2">NT0128</strain>
    </source>
</reference>
<gene>
    <name evidence="1" type="ORF">UF78_05665</name>
</gene>
<name>A0A0D9AS04_STUST</name>
<dbReference type="PATRIC" id="fig|316.101.peg.723"/>
<organism evidence="1 2">
    <name type="scientific">Stutzerimonas stutzeri</name>
    <name type="common">Pseudomonas stutzeri</name>
    <dbReference type="NCBI Taxonomy" id="316"/>
    <lineage>
        <taxon>Bacteria</taxon>
        <taxon>Pseudomonadati</taxon>
        <taxon>Pseudomonadota</taxon>
        <taxon>Gammaproteobacteria</taxon>
        <taxon>Pseudomonadales</taxon>
        <taxon>Pseudomonadaceae</taxon>
        <taxon>Stutzerimonas</taxon>
    </lineage>
</organism>
<dbReference type="EMBL" id="JYHV01000011">
    <property type="protein sequence ID" value="KJH83542.1"/>
    <property type="molecule type" value="Genomic_DNA"/>
</dbReference>
<evidence type="ECO:0000313" key="2">
    <source>
        <dbReference type="Proteomes" id="UP000032487"/>
    </source>
</evidence>
<comment type="caution">
    <text evidence="1">The sequence shown here is derived from an EMBL/GenBank/DDBJ whole genome shotgun (WGS) entry which is preliminary data.</text>
</comment>
<sequence>MQRLNRCRKHDVPALSNHPLRLDCTILSRRSVIRLLTVQLMANDAAEVTRLNRYTARCFLLRAT</sequence>